<dbReference type="Gene3D" id="3.40.50.1100">
    <property type="match status" value="2"/>
</dbReference>
<dbReference type="GO" id="GO:0005737">
    <property type="term" value="C:cytoplasm"/>
    <property type="evidence" value="ECO:0007669"/>
    <property type="project" value="TreeGrafter"/>
</dbReference>
<accession>A0A1H7I6E6</accession>
<dbReference type="RefSeq" id="WP_091098211.1">
    <property type="nucleotide sequence ID" value="NZ_FOBF01000002.1"/>
</dbReference>
<sequence length="389" mass="41313">MTAELINLSAYCPGTVLDPVTRSPISAERLRDALPPSLAALELSSRPSVPIPGHLLDLFTGYRPTPLFEAEEFARALGTGCRIFVKDEGATPSSNHKANSAFWVAYHCAADGVAEITTETTGNWGIALAKAAAAFGIEVSCFIDQASVRARPDRVRLMTEAGARVEVVGPDEEGAGFDPLVLSANRAVSYTRRRPGARYIFGSVYNYFILPQTIVGIEAKQQLGRIRPDVVVGSCGGGANLLGIAAAFLVDKIEHGAPVDVVCAESELCPIVSKGRLGAYSIDDQDFYPRLRTYGLDRLLGDDVYIGGLGSTIVAAPVARFHADGLITTETFGDREARDAAELFATTQGRTVALETGYQLAAVAAEARRRSSGNILVNISSTGRGISYA</sequence>
<evidence type="ECO:0000256" key="1">
    <source>
        <dbReference type="ARBA" id="ARBA00001933"/>
    </source>
</evidence>
<keyword evidence="6" id="KW-0028">Amino-acid biosynthesis</keyword>
<evidence type="ECO:0000256" key="4">
    <source>
        <dbReference type="ARBA" id="ARBA00011270"/>
    </source>
</evidence>
<name>A0A1H7I6E6_9ACTN</name>
<keyword evidence="9" id="KW-0057">Aromatic amino acid biosynthesis</keyword>
<dbReference type="EMBL" id="FOBF01000002">
    <property type="protein sequence ID" value="SEK58109.1"/>
    <property type="molecule type" value="Genomic_DNA"/>
</dbReference>
<evidence type="ECO:0000313" key="13">
    <source>
        <dbReference type="EMBL" id="SEK58109.1"/>
    </source>
</evidence>
<comment type="pathway">
    <text evidence="2">Amino-acid biosynthesis; L-tryptophan biosynthesis; L-tryptophan from chorismate: step 5/5.</text>
</comment>
<keyword evidence="10" id="KW-0456">Lyase</keyword>
<dbReference type="GO" id="GO:0052684">
    <property type="term" value="F:L-serine hydro-lyase (adding indole, L-tryptophan-forming) activity"/>
    <property type="evidence" value="ECO:0007669"/>
    <property type="project" value="TreeGrafter"/>
</dbReference>
<dbReference type="InterPro" id="IPR023026">
    <property type="entry name" value="Trp_synth_beta/beta-like"/>
</dbReference>
<dbReference type="Pfam" id="PF00291">
    <property type="entry name" value="PALP"/>
    <property type="match status" value="1"/>
</dbReference>
<dbReference type="PANTHER" id="PTHR48077:SF6">
    <property type="entry name" value="TRYPTOPHAN SYNTHASE"/>
    <property type="match status" value="1"/>
</dbReference>
<protein>
    <recommendedName>
        <fullName evidence="5">tryptophan synthase</fullName>
        <ecNumber evidence="5">4.2.1.20</ecNumber>
    </recommendedName>
</protein>
<evidence type="ECO:0000256" key="8">
    <source>
        <dbReference type="ARBA" id="ARBA00022898"/>
    </source>
</evidence>
<keyword evidence="8" id="KW-0663">Pyridoxal phosphate</keyword>
<comment type="catalytic activity">
    <reaction evidence="11">
        <text>(1S,2R)-1-C-(indol-3-yl)glycerol 3-phosphate + L-serine = D-glyceraldehyde 3-phosphate + L-tryptophan + H2O</text>
        <dbReference type="Rhea" id="RHEA:10532"/>
        <dbReference type="ChEBI" id="CHEBI:15377"/>
        <dbReference type="ChEBI" id="CHEBI:33384"/>
        <dbReference type="ChEBI" id="CHEBI:57912"/>
        <dbReference type="ChEBI" id="CHEBI:58866"/>
        <dbReference type="ChEBI" id="CHEBI:59776"/>
        <dbReference type="EC" id="4.2.1.20"/>
    </reaction>
</comment>
<evidence type="ECO:0000256" key="9">
    <source>
        <dbReference type="ARBA" id="ARBA00023141"/>
    </source>
</evidence>
<dbReference type="EC" id="4.2.1.20" evidence="5"/>
<dbReference type="SUPFAM" id="SSF53686">
    <property type="entry name" value="Tryptophan synthase beta subunit-like PLP-dependent enzymes"/>
    <property type="match status" value="1"/>
</dbReference>
<evidence type="ECO:0000256" key="6">
    <source>
        <dbReference type="ARBA" id="ARBA00022605"/>
    </source>
</evidence>
<comment type="cofactor">
    <cofactor evidence="1">
        <name>pyridoxal 5'-phosphate</name>
        <dbReference type="ChEBI" id="CHEBI:597326"/>
    </cofactor>
</comment>
<dbReference type="InterPro" id="IPR036052">
    <property type="entry name" value="TrpB-like_PALP_sf"/>
</dbReference>
<organism evidence="13 14">
    <name type="scientific">Nonomuraea pusilla</name>
    <dbReference type="NCBI Taxonomy" id="46177"/>
    <lineage>
        <taxon>Bacteria</taxon>
        <taxon>Bacillati</taxon>
        <taxon>Actinomycetota</taxon>
        <taxon>Actinomycetes</taxon>
        <taxon>Streptosporangiales</taxon>
        <taxon>Streptosporangiaceae</taxon>
        <taxon>Nonomuraea</taxon>
    </lineage>
</organism>
<dbReference type="Proteomes" id="UP000198953">
    <property type="component" value="Unassembled WGS sequence"/>
</dbReference>
<dbReference type="OrthoDB" id="9766131at2"/>
<comment type="subunit">
    <text evidence="4">Tetramer of two alpha and two beta chains.</text>
</comment>
<evidence type="ECO:0000259" key="12">
    <source>
        <dbReference type="Pfam" id="PF00291"/>
    </source>
</evidence>
<dbReference type="PANTHER" id="PTHR48077">
    <property type="entry name" value="TRYPTOPHAN SYNTHASE-RELATED"/>
    <property type="match status" value="1"/>
</dbReference>
<evidence type="ECO:0000256" key="5">
    <source>
        <dbReference type="ARBA" id="ARBA00012043"/>
    </source>
</evidence>
<gene>
    <name evidence="13" type="ORF">SAMN05660976_00705</name>
</gene>
<evidence type="ECO:0000256" key="7">
    <source>
        <dbReference type="ARBA" id="ARBA00022822"/>
    </source>
</evidence>
<dbReference type="GO" id="GO:0004834">
    <property type="term" value="F:tryptophan synthase activity"/>
    <property type="evidence" value="ECO:0007669"/>
    <property type="project" value="UniProtKB-EC"/>
</dbReference>
<dbReference type="InterPro" id="IPR001926">
    <property type="entry name" value="TrpB-like_PALP"/>
</dbReference>
<evidence type="ECO:0000256" key="10">
    <source>
        <dbReference type="ARBA" id="ARBA00023239"/>
    </source>
</evidence>
<proteinExistence type="inferred from homology"/>
<keyword evidence="7" id="KW-0822">Tryptophan biosynthesis</keyword>
<evidence type="ECO:0000256" key="2">
    <source>
        <dbReference type="ARBA" id="ARBA00004733"/>
    </source>
</evidence>
<evidence type="ECO:0000313" key="14">
    <source>
        <dbReference type="Proteomes" id="UP000198953"/>
    </source>
</evidence>
<feature type="domain" description="Tryptophan synthase beta chain-like PALP" evidence="12">
    <location>
        <begin position="60"/>
        <end position="380"/>
    </location>
</feature>
<evidence type="ECO:0000256" key="11">
    <source>
        <dbReference type="ARBA" id="ARBA00049047"/>
    </source>
</evidence>
<dbReference type="AlphaFoldDB" id="A0A1H7I6E6"/>
<evidence type="ECO:0000256" key="3">
    <source>
        <dbReference type="ARBA" id="ARBA00009982"/>
    </source>
</evidence>
<reference evidence="13 14" key="1">
    <citation type="submission" date="2016-10" db="EMBL/GenBank/DDBJ databases">
        <authorList>
            <person name="de Groot N.N."/>
        </authorList>
    </citation>
    <scope>NUCLEOTIDE SEQUENCE [LARGE SCALE GENOMIC DNA]</scope>
    <source>
        <strain evidence="13 14">DSM 43357</strain>
    </source>
</reference>
<comment type="similarity">
    <text evidence="3">Belongs to the TrpB family.</text>
</comment>
<dbReference type="STRING" id="46177.SAMN05660976_00705"/>
<keyword evidence="14" id="KW-1185">Reference proteome</keyword>